<evidence type="ECO:0000313" key="3">
    <source>
        <dbReference type="Proteomes" id="UP000282674"/>
    </source>
</evidence>
<dbReference type="Gene3D" id="2.120.10.80">
    <property type="entry name" value="Kelch-type beta propeller"/>
    <property type="match status" value="1"/>
</dbReference>
<evidence type="ECO:0000256" key="1">
    <source>
        <dbReference type="SAM" id="MobiDB-lite"/>
    </source>
</evidence>
<dbReference type="RefSeq" id="WP_122192316.1">
    <property type="nucleotide sequence ID" value="NZ_JBHSKC010000024.1"/>
</dbReference>
<evidence type="ECO:0008006" key="4">
    <source>
        <dbReference type="Google" id="ProtNLM"/>
    </source>
</evidence>
<organism evidence="2 3">
    <name type="scientific">Actinomadura harenae</name>
    <dbReference type="NCBI Taxonomy" id="2483351"/>
    <lineage>
        <taxon>Bacteria</taxon>
        <taxon>Bacillati</taxon>
        <taxon>Actinomycetota</taxon>
        <taxon>Actinomycetes</taxon>
        <taxon>Streptosporangiales</taxon>
        <taxon>Thermomonosporaceae</taxon>
        <taxon>Actinomadura</taxon>
    </lineage>
</organism>
<feature type="region of interest" description="Disordered" evidence="1">
    <location>
        <begin position="244"/>
        <end position="266"/>
    </location>
</feature>
<protein>
    <recommendedName>
        <fullName evidence="4">Exo-alpha-sialidase</fullName>
    </recommendedName>
</protein>
<dbReference type="SUPFAM" id="SSF50965">
    <property type="entry name" value="Galactose oxidase, central domain"/>
    <property type="match status" value="1"/>
</dbReference>
<proteinExistence type="predicted"/>
<dbReference type="Proteomes" id="UP000282674">
    <property type="component" value="Unassembled WGS sequence"/>
</dbReference>
<dbReference type="InterPro" id="IPR011043">
    <property type="entry name" value="Gal_Oxase/kelch_b-propeller"/>
</dbReference>
<feature type="compositionally biased region" description="Low complexity" evidence="1">
    <location>
        <begin position="249"/>
        <end position="266"/>
    </location>
</feature>
<comment type="caution">
    <text evidence="2">The sequence shown here is derived from an EMBL/GenBank/DDBJ whole genome shotgun (WGS) entry which is preliminary data.</text>
</comment>
<dbReference type="InterPro" id="IPR015915">
    <property type="entry name" value="Kelch-typ_b-propeller"/>
</dbReference>
<accession>A0A3M2MGT7</accession>
<dbReference type="InterPro" id="IPR006624">
    <property type="entry name" value="Beta-propeller_rpt_TECPR"/>
</dbReference>
<dbReference type="EMBL" id="RFFG01000001">
    <property type="protein sequence ID" value="RMI47875.1"/>
    <property type="molecule type" value="Genomic_DNA"/>
</dbReference>
<keyword evidence="3" id="KW-1185">Reference proteome</keyword>
<name>A0A3M2MGT7_9ACTN</name>
<dbReference type="AlphaFoldDB" id="A0A3M2MGT7"/>
<dbReference type="SMART" id="SM00706">
    <property type="entry name" value="TECPR"/>
    <property type="match status" value="2"/>
</dbReference>
<gene>
    <name evidence="2" type="ORF">EBO15_00885</name>
</gene>
<evidence type="ECO:0000313" key="2">
    <source>
        <dbReference type="EMBL" id="RMI47875.1"/>
    </source>
</evidence>
<dbReference type="OrthoDB" id="3454650at2"/>
<sequence length="266" mass="27692">MQVSAKTTESGRPFGAGVISDGGTVIAVGGAYDRLEHVDIALIRHWNGSAWTSWDAPDLLRGLVLNAVAPAGPGRAWAVGNAGPHGPRAFHWDGTSWKPSDIPDIPHGRLVAATAVAPDDVWAVGAVDRDGLVLHFDGRTWTRVPSPAKGPLTGVSAAAPDDVWAVGHHGVLHWNGRRWSRVKTPLTSANTVTAIASDDVWIAGGDGEAARFDGRRWTVPPGAEPAVWLASAAAPDRTVWLAGTRSGEAASDTSASTAVTAQPKDA</sequence>
<reference evidence="2 3" key="1">
    <citation type="submission" date="2018-10" db="EMBL/GenBank/DDBJ databases">
        <title>Isolation from soil.</title>
        <authorList>
            <person name="Hu J."/>
        </authorList>
    </citation>
    <scope>NUCLEOTIDE SEQUENCE [LARGE SCALE GENOMIC DNA]</scope>
    <source>
        <strain evidence="2 3">NEAU-Ht49</strain>
    </source>
</reference>